<dbReference type="PANTHER" id="PTHR31307:SF4">
    <property type="entry name" value="TRIHELIX TRANSCRIPTION FACTOR ASIL2"/>
    <property type="match status" value="1"/>
</dbReference>
<keyword evidence="4" id="KW-1185">Reference proteome</keyword>
<dbReference type="Pfam" id="PF13837">
    <property type="entry name" value="Myb_DNA-bind_4"/>
    <property type="match status" value="1"/>
</dbReference>
<feature type="compositionally biased region" description="Low complexity" evidence="1">
    <location>
        <begin position="210"/>
        <end position="222"/>
    </location>
</feature>
<evidence type="ECO:0000313" key="3">
    <source>
        <dbReference type="EMBL" id="CAH3166809.1"/>
    </source>
</evidence>
<gene>
    <name evidence="3" type="ORF">PLOB_00007865</name>
</gene>
<feature type="domain" description="Myb/SANT-like DNA-binding" evidence="2">
    <location>
        <begin position="108"/>
        <end position="194"/>
    </location>
</feature>
<dbReference type="InterPro" id="IPR044823">
    <property type="entry name" value="ASIL1/2-like"/>
</dbReference>
<feature type="compositionally biased region" description="Low complexity" evidence="1">
    <location>
        <begin position="74"/>
        <end position="94"/>
    </location>
</feature>
<comment type="caution">
    <text evidence="3">The sequence shown here is derived from an EMBL/GenBank/DDBJ whole genome shotgun (WGS) entry which is preliminary data.</text>
</comment>
<reference evidence="3 4" key="1">
    <citation type="submission" date="2022-05" db="EMBL/GenBank/DDBJ databases">
        <authorList>
            <consortium name="Genoscope - CEA"/>
            <person name="William W."/>
        </authorList>
    </citation>
    <scope>NUCLEOTIDE SEQUENCE [LARGE SCALE GENOMIC DNA]</scope>
</reference>
<feature type="region of interest" description="Disordered" evidence="1">
    <location>
        <begin position="71"/>
        <end position="107"/>
    </location>
</feature>
<dbReference type="EMBL" id="CALNXK010000138">
    <property type="protein sequence ID" value="CAH3166809.1"/>
    <property type="molecule type" value="Genomic_DNA"/>
</dbReference>
<feature type="compositionally biased region" description="Basic and acidic residues" evidence="1">
    <location>
        <begin position="226"/>
        <end position="241"/>
    </location>
</feature>
<name>A0ABN8QRK3_9CNID</name>
<evidence type="ECO:0000313" key="4">
    <source>
        <dbReference type="Proteomes" id="UP001159405"/>
    </source>
</evidence>
<dbReference type="Proteomes" id="UP001159405">
    <property type="component" value="Unassembled WGS sequence"/>
</dbReference>
<feature type="region of interest" description="Disordered" evidence="1">
    <location>
        <begin position="207"/>
        <end position="288"/>
    </location>
</feature>
<dbReference type="InterPro" id="IPR044822">
    <property type="entry name" value="Myb_DNA-bind_4"/>
</dbReference>
<feature type="compositionally biased region" description="Basic and acidic residues" evidence="1">
    <location>
        <begin position="96"/>
        <end position="107"/>
    </location>
</feature>
<evidence type="ECO:0000256" key="1">
    <source>
        <dbReference type="SAM" id="MobiDB-lite"/>
    </source>
</evidence>
<organism evidence="3 4">
    <name type="scientific">Porites lobata</name>
    <dbReference type="NCBI Taxonomy" id="104759"/>
    <lineage>
        <taxon>Eukaryota</taxon>
        <taxon>Metazoa</taxon>
        <taxon>Cnidaria</taxon>
        <taxon>Anthozoa</taxon>
        <taxon>Hexacorallia</taxon>
        <taxon>Scleractinia</taxon>
        <taxon>Fungiina</taxon>
        <taxon>Poritidae</taxon>
        <taxon>Porites</taxon>
    </lineage>
</organism>
<proteinExistence type="predicted"/>
<dbReference type="Gene3D" id="1.10.10.60">
    <property type="entry name" value="Homeodomain-like"/>
    <property type="match status" value="1"/>
</dbReference>
<sequence>MNGFDARASLRDVHWDENSSQQDRFGPGYFFWQNQAAMQARNYGNFMPTAPIVTTEPVWAPSHAASYTNLEAGSSATTSPSRPSTPDSLTDSSAGTEERSKGGRAYEKWTDGEQFTLVQLWRDKHSRLESRHARQVWEEIAQELSKKTKRTITSTQCQRKMKHLKERYKAAKDHNRNQTGGDRKTAPFYDEIDSVLGCREIVTFSHVEESSSSTASSTGNSKGKQRKDVQDGDGDTAKEDAALDEALDTFGLNKKRPKKSQQRDDRKRAAKKRKSLPKEADHESDAVDESALFAQSIEKLQAQGDRLTGVLESMERNQSEQLKLMDRFMTTFAKAMQPEAKDN</sequence>
<dbReference type="PANTHER" id="PTHR31307">
    <property type="entry name" value="TRIHELIX TRANSCRIPTION FACTOR ASIL2"/>
    <property type="match status" value="1"/>
</dbReference>
<protein>
    <recommendedName>
        <fullName evidence="2">Myb/SANT-like DNA-binding domain-containing protein</fullName>
    </recommendedName>
</protein>
<evidence type="ECO:0000259" key="2">
    <source>
        <dbReference type="Pfam" id="PF13837"/>
    </source>
</evidence>
<accession>A0ABN8QRK3</accession>
<feature type="compositionally biased region" description="Basic and acidic residues" evidence="1">
    <location>
        <begin position="276"/>
        <end position="285"/>
    </location>
</feature>